<dbReference type="EMBL" id="QRHR01000010">
    <property type="protein sequence ID" value="RHF87902.1"/>
    <property type="molecule type" value="Genomic_DNA"/>
</dbReference>
<dbReference type="Proteomes" id="UP000286186">
    <property type="component" value="Unassembled WGS sequence"/>
</dbReference>
<dbReference type="EMBL" id="QROT01000006">
    <property type="protein sequence ID" value="RHL44514.1"/>
    <property type="molecule type" value="Genomic_DNA"/>
</dbReference>
<dbReference type="Gene3D" id="3.40.50.2020">
    <property type="match status" value="1"/>
</dbReference>
<protein>
    <submittedName>
        <fullName evidence="1">Orotate phosphoribosyltransferase</fullName>
    </submittedName>
</protein>
<dbReference type="Proteomes" id="UP000283314">
    <property type="component" value="Unassembled WGS sequence"/>
</dbReference>
<comment type="caution">
    <text evidence="1">The sequence shown here is derived from an EMBL/GenBank/DDBJ whole genome shotgun (WGS) entry which is preliminary data.</text>
</comment>
<gene>
    <name evidence="3" type="ORF">DW018_08280</name>
    <name evidence="2" type="ORF">DW652_09995</name>
    <name evidence="1" type="ORF">DW929_09370</name>
</gene>
<reference evidence="4 5" key="1">
    <citation type="submission" date="2018-08" db="EMBL/GenBank/DDBJ databases">
        <title>A genome reference for cultivated species of the human gut microbiota.</title>
        <authorList>
            <person name="Zou Y."/>
            <person name="Xue W."/>
            <person name="Luo G."/>
        </authorList>
    </citation>
    <scope>NUCLEOTIDE SEQUENCE [LARGE SCALE GENOMIC DNA]</scope>
    <source>
        <strain evidence="3 4">AF37-4</strain>
        <strain evidence="2 6">AM23-22</strain>
        <strain evidence="1 5">AM43-2</strain>
    </source>
</reference>
<evidence type="ECO:0000313" key="5">
    <source>
        <dbReference type="Proteomes" id="UP000284598"/>
    </source>
</evidence>
<dbReference type="EMBL" id="QSFO01000010">
    <property type="protein sequence ID" value="RHA53522.1"/>
    <property type="molecule type" value="Genomic_DNA"/>
</dbReference>
<dbReference type="GO" id="GO:0016757">
    <property type="term" value="F:glycosyltransferase activity"/>
    <property type="evidence" value="ECO:0007669"/>
    <property type="project" value="UniProtKB-KW"/>
</dbReference>
<dbReference type="SUPFAM" id="SSF53271">
    <property type="entry name" value="PRTase-like"/>
    <property type="match status" value="1"/>
</dbReference>
<evidence type="ECO:0000313" key="3">
    <source>
        <dbReference type="EMBL" id="RHL44514.1"/>
    </source>
</evidence>
<name>A0A413RY36_9FIRM</name>
<evidence type="ECO:0000313" key="4">
    <source>
        <dbReference type="Proteomes" id="UP000283314"/>
    </source>
</evidence>
<dbReference type="AlphaFoldDB" id="A0A413RY36"/>
<organism evidence="1 5">
    <name type="scientific">Eubacterium ventriosum</name>
    <dbReference type="NCBI Taxonomy" id="39496"/>
    <lineage>
        <taxon>Bacteria</taxon>
        <taxon>Bacillati</taxon>
        <taxon>Bacillota</taxon>
        <taxon>Clostridia</taxon>
        <taxon>Eubacteriales</taxon>
        <taxon>Eubacteriaceae</taxon>
        <taxon>Eubacterium</taxon>
    </lineage>
</organism>
<dbReference type="GeneID" id="66467239"/>
<keyword evidence="1" id="KW-0328">Glycosyltransferase</keyword>
<dbReference type="RefSeq" id="WP_118025553.1">
    <property type="nucleotide sequence ID" value="NZ_CABJDQ010000006.1"/>
</dbReference>
<proteinExistence type="predicted"/>
<keyword evidence="1" id="KW-0808">Transferase</keyword>
<evidence type="ECO:0000313" key="2">
    <source>
        <dbReference type="EMBL" id="RHF87902.1"/>
    </source>
</evidence>
<dbReference type="Proteomes" id="UP000284598">
    <property type="component" value="Unassembled WGS sequence"/>
</dbReference>
<evidence type="ECO:0000313" key="6">
    <source>
        <dbReference type="Proteomes" id="UP000286186"/>
    </source>
</evidence>
<sequence length="215" mass="23991">MIKNKIVKYYARKDSNIALKVIPGHFVTNHSHLNYYLDMTTMKTRQNEAERIAIAMKDYYNVMDKPIDTIVCLDGCEVIGAFLASELSRAGVLSTNAHKTIYVVTPEFNSNGQMIFRDNLKPEIYGKNVLLLLASATTGKTVRNSIECIEYYGGILQGISAIFSAVDSINGHRIDALFRADDIPNYEAFTHSDCPMCKEGKPVEALVNGYGYSEI</sequence>
<dbReference type="InterPro" id="IPR029057">
    <property type="entry name" value="PRTase-like"/>
</dbReference>
<evidence type="ECO:0000313" key="1">
    <source>
        <dbReference type="EMBL" id="RHA53522.1"/>
    </source>
</evidence>
<accession>A0A413RY36</accession>